<gene>
    <name evidence="1" type="ORF">C942_00030</name>
</gene>
<dbReference type="AlphaFoldDB" id="L8JHL2"/>
<reference evidence="1 2" key="1">
    <citation type="submission" date="2012-12" db="EMBL/GenBank/DDBJ databases">
        <title>Genome Assembly of Photobacterium sp. AK15.</title>
        <authorList>
            <person name="Khatri I."/>
            <person name="Vaidya B."/>
            <person name="Srinivas T.N.R."/>
            <person name="Subramanian S."/>
            <person name="Pinnaka A."/>
        </authorList>
    </citation>
    <scope>NUCLEOTIDE SEQUENCE [LARGE SCALE GENOMIC DNA]</scope>
    <source>
        <strain evidence="1 2">AK15</strain>
    </source>
</reference>
<comment type="caution">
    <text evidence="1">The sequence shown here is derived from an EMBL/GenBank/DDBJ whole genome shotgun (WGS) entry which is preliminary data.</text>
</comment>
<protein>
    <submittedName>
        <fullName evidence="1">Uncharacterized protein</fullName>
    </submittedName>
</protein>
<organism evidence="1 2">
    <name type="scientific">Photobacterium marinum</name>
    <dbReference type="NCBI Taxonomy" id="1056511"/>
    <lineage>
        <taxon>Bacteria</taxon>
        <taxon>Pseudomonadati</taxon>
        <taxon>Pseudomonadota</taxon>
        <taxon>Gammaproteobacteria</taxon>
        <taxon>Vibrionales</taxon>
        <taxon>Vibrionaceae</taxon>
        <taxon>Photobacterium</taxon>
    </lineage>
</organism>
<name>L8JHL2_9GAMM</name>
<proteinExistence type="predicted"/>
<evidence type="ECO:0000313" key="2">
    <source>
        <dbReference type="Proteomes" id="UP000011134"/>
    </source>
</evidence>
<dbReference type="EMBL" id="AMZO01000001">
    <property type="protein sequence ID" value="ELR67723.1"/>
    <property type="molecule type" value="Genomic_DNA"/>
</dbReference>
<evidence type="ECO:0000313" key="1">
    <source>
        <dbReference type="EMBL" id="ELR67723.1"/>
    </source>
</evidence>
<dbReference type="Proteomes" id="UP000011134">
    <property type="component" value="Unassembled WGS sequence"/>
</dbReference>
<sequence>MMACLECSREQTAKLPGQPQTILLSVTINLNEYETVGPSDLKLLEE</sequence>
<dbReference type="PATRIC" id="fig|1056511.3.peg.31"/>
<keyword evidence="2" id="KW-1185">Reference proteome</keyword>
<accession>L8JHL2</accession>